<comment type="function">
    <text evidence="5">Transcriptional repressor for the pyruvate dehydrogenase complex genes aceEF and lpd.</text>
</comment>
<dbReference type="PANTHER" id="PTHR43537">
    <property type="entry name" value="TRANSCRIPTIONAL REGULATOR, GNTR FAMILY"/>
    <property type="match status" value="1"/>
</dbReference>
<keyword evidence="1" id="KW-0678">Repressor</keyword>
<dbReference type="KEGG" id="afx:JZ786_00780"/>
<dbReference type="Gene3D" id="1.20.120.530">
    <property type="entry name" value="GntR ligand-binding domain-like"/>
    <property type="match status" value="1"/>
</dbReference>
<keyword evidence="3" id="KW-0238">DNA-binding</keyword>
<evidence type="ECO:0000259" key="7">
    <source>
        <dbReference type="PROSITE" id="PS50949"/>
    </source>
</evidence>
<dbReference type="PRINTS" id="PR00035">
    <property type="entry name" value="HTHGNTR"/>
</dbReference>
<keyword evidence="9" id="KW-1185">Reference proteome</keyword>
<evidence type="ECO:0000256" key="5">
    <source>
        <dbReference type="ARBA" id="ARBA00037357"/>
    </source>
</evidence>
<evidence type="ECO:0000313" key="8">
    <source>
        <dbReference type="EMBL" id="QSO47631.1"/>
    </source>
</evidence>
<dbReference type="Proteomes" id="UP000663505">
    <property type="component" value="Chromosome"/>
</dbReference>
<evidence type="ECO:0000256" key="2">
    <source>
        <dbReference type="ARBA" id="ARBA00023015"/>
    </source>
</evidence>
<dbReference type="InterPro" id="IPR000524">
    <property type="entry name" value="Tscrpt_reg_HTH_GntR"/>
</dbReference>
<dbReference type="GO" id="GO:0003677">
    <property type="term" value="F:DNA binding"/>
    <property type="evidence" value="ECO:0007669"/>
    <property type="project" value="UniProtKB-KW"/>
</dbReference>
<dbReference type="SMART" id="SM00895">
    <property type="entry name" value="FCD"/>
    <property type="match status" value="1"/>
</dbReference>
<dbReference type="Pfam" id="PF00392">
    <property type="entry name" value="GntR"/>
    <property type="match status" value="1"/>
</dbReference>
<dbReference type="SUPFAM" id="SSF46785">
    <property type="entry name" value="Winged helix' DNA-binding domain"/>
    <property type="match status" value="1"/>
</dbReference>
<organism evidence="8 9">
    <name type="scientific">Alicyclobacillus mengziensis</name>
    <dbReference type="NCBI Taxonomy" id="2931921"/>
    <lineage>
        <taxon>Bacteria</taxon>
        <taxon>Bacillati</taxon>
        <taxon>Bacillota</taxon>
        <taxon>Bacilli</taxon>
        <taxon>Bacillales</taxon>
        <taxon>Alicyclobacillaceae</taxon>
        <taxon>Alicyclobacillus</taxon>
    </lineage>
</organism>
<dbReference type="InterPro" id="IPR036388">
    <property type="entry name" value="WH-like_DNA-bd_sf"/>
</dbReference>
<dbReference type="GO" id="GO:0003700">
    <property type="term" value="F:DNA-binding transcription factor activity"/>
    <property type="evidence" value="ECO:0007669"/>
    <property type="project" value="InterPro"/>
</dbReference>
<evidence type="ECO:0000256" key="3">
    <source>
        <dbReference type="ARBA" id="ARBA00023125"/>
    </source>
</evidence>
<evidence type="ECO:0000256" key="6">
    <source>
        <dbReference type="ARBA" id="ARBA00039592"/>
    </source>
</evidence>
<reference evidence="8 9" key="1">
    <citation type="submission" date="2021-02" db="EMBL/GenBank/DDBJ databases">
        <title>Alicyclobacillus curvatus sp. nov. and Alicyclobacillus mengziensis sp. nov., two acidophilic bacteria isolated from acid mine drainage.</title>
        <authorList>
            <person name="Huang Y."/>
        </authorList>
    </citation>
    <scope>NUCLEOTIDE SEQUENCE [LARGE SCALE GENOMIC DNA]</scope>
    <source>
        <strain evidence="8 9">S30H14</strain>
    </source>
</reference>
<dbReference type="InterPro" id="IPR011711">
    <property type="entry name" value="GntR_C"/>
</dbReference>
<gene>
    <name evidence="8" type="ORF">JZ786_00780</name>
</gene>
<dbReference type="InterPro" id="IPR008920">
    <property type="entry name" value="TF_FadR/GntR_C"/>
</dbReference>
<name>A0A9X7VYZ7_9BACL</name>
<dbReference type="SUPFAM" id="SSF48008">
    <property type="entry name" value="GntR ligand-binding domain-like"/>
    <property type="match status" value="1"/>
</dbReference>
<proteinExistence type="predicted"/>
<keyword evidence="2" id="KW-0805">Transcription regulation</keyword>
<evidence type="ECO:0000256" key="1">
    <source>
        <dbReference type="ARBA" id="ARBA00022491"/>
    </source>
</evidence>
<dbReference type="AlphaFoldDB" id="A0A9X7VYZ7"/>
<protein>
    <recommendedName>
        <fullName evidence="6">Pyruvate dehydrogenase complex repressor</fullName>
    </recommendedName>
</protein>
<evidence type="ECO:0000313" key="9">
    <source>
        <dbReference type="Proteomes" id="UP000663505"/>
    </source>
</evidence>
<sequence>MSLTRKTSEIVADDLEQQIREKSLQPGDRLPTIDQLAIQYGVGKSTIREALSQLKARGLIQPRQGEGTFVSQDAKGALSNIPLSLSGDPGELIQLLNVRRLIEGGCAATAATEADEQNLLRLQNILKKMEAAVDNEELSRLYDIQFHMAIAEASKNPFLVRIMETMSDAMNATIRDSRSLWLYKSQQQNRQLYLHHLSIYEAIRLHDKELAQQRIEAHLDDVTEALREYLKPGPAPEAVE</sequence>
<dbReference type="PANTHER" id="PTHR43537:SF34">
    <property type="entry name" value="PYRUVATE DEHYDROGENASE COMPLEX REPRESSOR"/>
    <property type="match status" value="1"/>
</dbReference>
<dbReference type="Gene3D" id="1.10.10.10">
    <property type="entry name" value="Winged helix-like DNA-binding domain superfamily/Winged helix DNA-binding domain"/>
    <property type="match status" value="1"/>
</dbReference>
<dbReference type="PROSITE" id="PS50949">
    <property type="entry name" value="HTH_GNTR"/>
    <property type="match status" value="1"/>
</dbReference>
<dbReference type="SMART" id="SM00345">
    <property type="entry name" value="HTH_GNTR"/>
    <property type="match status" value="1"/>
</dbReference>
<accession>A0A9X7VYZ7</accession>
<dbReference type="RefSeq" id="WP_206656975.1">
    <property type="nucleotide sequence ID" value="NZ_CP071182.1"/>
</dbReference>
<dbReference type="CDD" id="cd07377">
    <property type="entry name" value="WHTH_GntR"/>
    <property type="match status" value="1"/>
</dbReference>
<evidence type="ECO:0000256" key="4">
    <source>
        <dbReference type="ARBA" id="ARBA00023163"/>
    </source>
</evidence>
<dbReference type="EMBL" id="CP071182">
    <property type="protein sequence ID" value="QSO47631.1"/>
    <property type="molecule type" value="Genomic_DNA"/>
</dbReference>
<keyword evidence="4" id="KW-0804">Transcription</keyword>
<feature type="domain" description="HTH gntR-type" evidence="7">
    <location>
        <begin position="5"/>
        <end position="73"/>
    </location>
</feature>
<dbReference type="InterPro" id="IPR036390">
    <property type="entry name" value="WH_DNA-bd_sf"/>
</dbReference>
<dbReference type="Pfam" id="PF07729">
    <property type="entry name" value="FCD"/>
    <property type="match status" value="1"/>
</dbReference>